<proteinExistence type="predicted"/>
<name>A0A517Z961_9PLAN</name>
<gene>
    <name evidence="1" type="ORF">Mal4_33360</name>
</gene>
<evidence type="ECO:0000313" key="1">
    <source>
        <dbReference type="EMBL" id="QDU39003.1"/>
    </source>
</evidence>
<dbReference type="AlphaFoldDB" id="A0A517Z961"/>
<evidence type="ECO:0000313" key="2">
    <source>
        <dbReference type="Proteomes" id="UP000320496"/>
    </source>
</evidence>
<reference evidence="1 2" key="1">
    <citation type="submission" date="2019-02" db="EMBL/GenBank/DDBJ databases">
        <title>Deep-cultivation of Planctomycetes and their phenomic and genomic characterization uncovers novel biology.</title>
        <authorList>
            <person name="Wiegand S."/>
            <person name="Jogler M."/>
            <person name="Boedeker C."/>
            <person name="Pinto D."/>
            <person name="Vollmers J."/>
            <person name="Rivas-Marin E."/>
            <person name="Kohn T."/>
            <person name="Peeters S.H."/>
            <person name="Heuer A."/>
            <person name="Rast P."/>
            <person name="Oberbeckmann S."/>
            <person name="Bunk B."/>
            <person name="Jeske O."/>
            <person name="Meyerdierks A."/>
            <person name="Storesund J.E."/>
            <person name="Kallscheuer N."/>
            <person name="Luecker S."/>
            <person name="Lage O.M."/>
            <person name="Pohl T."/>
            <person name="Merkel B.J."/>
            <person name="Hornburger P."/>
            <person name="Mueller R.-W."/>
            <person name="Bruemmer F."/>
            <person name="Labrenz M."/>
            <person name="Spormann A.M."/>
            <person name="Op den Camp H."/>
            <person name="Overmann J."/>
            <person name="Amann R."/>
            <person name="Jetten M.S.M."/>
            <person name="Mascher T."/>
            <person name="Medema M.H."/>
            <person name="Devos D.P."/>
            <person name="Kaster A.-K."/>
            <person name="Ovreas L."/>
            <person name="Rohde M."/>
            <person name="Galperin M.Y."/>
            <person name="Jogler C."/>
        </authorList>
    </citation>
    <scope>NUCLEOTIDE SEQUENCE [LARGE SCALE GENOMIC DNA]</scope>
    <source>
        <strain evidence="1 2">Mal4</strain>
    </source>
</reference>
<protein>
    <submittedName>
        <fullName evidence="1">Uncharacterized protein</fullName>
    </submittedName>
</protein>
<dbReference type="Proteomes" id="UP000320496">
    <property type="component" value="Chromosome"/>
</dbReference>
<dbReference type="KEGG" id="mri:Mal4_33360"/>
<organism evidence="1 2">
    <name type="scientific">Maioricimonas rarisocia</name>
    <dbReference type="NCBI Taxonomy" id="2528026"/>
    <lineage>
        <taxon>Bacteria</taxon>
        <taxon>Pseudomonadati</taxon>
        <taxon>Planctomycetota</taxon>
        <taxon>Planctomycetia</taxon>
        <taxon>Planctomycetales</taxon>
        <taxon>Planctomycetaceae</taxon>
        <taxon>Maioricimonas</taxon>
    </lineage>
</organism>
<accession>A0A517Z961</accession>
<sequence>MIGRFAGQALIESSGVVLAERLHVADTWWSRLRGGHRARPAECGNERLPIRRTPDFSCEAIPAPPGTYVTQWNDAMICRARRHQFVISRHEWYSGGPELGPKGRVHLKQLASQLPYLPDPVLIEAEPPQVGYNESLDDALERSHRLDQQRRAAVVEFLVQAGVPDAEQRVTVAPMEHVGVRGIEAPRIYNQYLQGGRSGGGGFGGGGGVGGTGGGIGGGGGFF</sequence>
<dbReference type="EMBL" id="CP036275">
    <property type="protein sequence ID" value="QDU39003.1"/>
    <property type="molecule type" value="Genomic_DNA"/>
</dbReference>
<keyword evidence="2" id="KW-1185">Reference proteome</keyword>
<dbReference type="RefSeq" id="WP_197443529.1">
    <property type="nucleotide sequence ID" value="NZ_CP036275.1"/>
</dbReference>